<organism evidence="1 2">
    <name type="scientific">Mucinivorans hirudinis</name>
    <dbReference type="NCBI Taxonomy" id="1433126"/>
    <lineage>
        <taxon>Bacteria</taxon>
        <taxon>Pseudomonadati</taxon>
        <taxon>Bacteroidota</taxon>
        <taxon>Bacteroidia</taxon>
        <taxon>Bacteroidales</taxon>
        <taxon>Rikenellaceae</taxon>
        <taxon>Mucinivorans</taxon>
    </lineage>
</organism>
<name>A0A060R9V2_9BACT</name>
<dbReference type="STRING" id="1433126.BN938_2313"/>
<dbReference type="EMBL" id="HG934468">
    <property type="protein sequence ID" value="CDN32385.1"/>
    <property type="molecule type" value="Genomic_DNA"/>
</dbReference>
<dbReference type="KEGG" id="rbc:BN938_2313"/>
<proteinExistence type="predicted"/>
<sequence length="42" mass="4750">MTVQINENFTGKVAPAGYFYFTWAIPKDDIAVNDNLVQNTGW</sequence>
<gene>
    <name evidence="1" type="ORF">BN938_2313</name>
</gene>
<keyword evidence="2" id="KW-1185">Reference proteome</keyword>
<evidence type="ECO:0000313" key="2">
    <source>
        <dbReference type="Proteomes" id="UP000027616"/>
    </source>
</evidence>
<protein>
    <submittedName>
        <fullName evidence="1">Uncharacterized protein</fullName>
    </submittedName>
</protein>
<accession>A0A060R9V2</accession>
<dbReference type="Proteomes" id="UP000027616">
    <property type="component" value="Chromosome I"/>
</dbReference>
<reference evidence="1 2" key="1">
    <citation type="journal article" date="2015" name="Genome Announc.">
        <title>Complete Genome Sequence of the Novel Leech Symbiont Mucinivorans hirudinis M3T.</title>
        <authorList>
            <person name="Nelson M.C."/>
            <person name="Bomar L."/>
            <person name="Graf J."/>
        </authorList>
    </citation>
    <scope>NUCLEOTIDE SEQUENCE [LARGE SCALE GENOMIC DNA]</scope>
    <source>
        <strain evidence="2">M3</strain>
    </source>
</reference>
<dbReference type="AlphaFoldDB" id="A0A060R9V2"/>
<evidence type="ECO:0000313" key="1">
    <source>
        <dbReference type="EMBL" id="CDN32385.1"/>
    </source>
</evidence>
<dbReference type="HOGENOM" id="CLU_3254260_0_0_10"/>